<name>A0AAJ7TG47_PETMA</name>
<evidence type="ECO:0000256" key="9">
    <source>
        <dbReference type="ARBA" id="ARBA00038129"/>
    </source>
</evidence>
<proteinExistence type="inferred from homology"/>
<evidence type="ECO:0000313" key="15">
    <source>
        <dbReference type="Proteomes" id="UP001318040"/>
    </source>
</evidence>
<evidence type="ECO:0000256" key="11">
    <source>
        <dbReference type="ARBA" id="ARBA00042333"/>
    </source>
</evidence>
<dbReference type="GO" id="GO:0046982">
    <property type="term" value="F:protein heterodimerization activity"/>
    <property type="evidence" value="ECO:0007669"/>
    <property type="project" value="InterPro"/>
</dbReference>
<feature type="compositionally biased region" description="Gly residues" evidence="13">
    <location>
        <begin position="11"/>
        <end position="21"/>
    </location>
</feature>
<gene>
    <name evidence="16 17 18" type="primary">NFYC</name>
</gene>
<feature type="domain" description="Core Histone H2A/H2B/H3" evidence="14">
    <location>
        <begin position="48"/>
        <end position="121"/>
    </location>
</feature>
<dbReference type="RefSeq" id="XP_032817335.1">
    <property type="nucleotide sequence ID" value="XM_032961444.1"/>
</dbReference>
<dbReference type="AlphaFoldDB" id="A0AAJ7TG47"/>
<evidence type="ECO:0000259" key="14">
    <source>
        <dbReference type="Pfam" id="PF00125"/>
    </source>
</evidence>
<keyword evidence="2" id="KW-0805">Transcription regulation</keyword>
<dbReference type="GeneID" id="116946495"/>
<dbReference type="KEGG" id="pmrn:116946495"/>
<dbReference type="GO" id="GO:0000978">
    <property type="term" value="F:RNA polymerase II cis-regulatory region sequence-specific DNA binding"/>
    <property type="evidence" value="ECO:0007669"/>
    <property type="project" value="TreeGrafter"/>
</dbReference>
<keyword evidence="3" id="KW-0238">DNA-binding</keyword>
<dbReference type="Pfam" id="PF00125">
    <property type="entry name" value="Histone"/>
    <property type="match status" value="1"/>
</dbReference>
<dbReference type="RefSeq" id="XP_032817333.1">
    <property type="nucleotide sequence ID" value="XM_032961442.1"/>
</dbReference>
<dbReference type="SUPFAM" id="SSF47113">
    <property type="entry name" value="Histone-fold"/>
    <property type="match status" value="1"/>
</dbReference>
<evidence type="ECO:0000256" key="2">
    <source>
        <dbReference type="ARBA" id="ARBA00023015"/>
    </source>
</evidence>
<organism evidence="15 16">
    <name type="scientific">Petromyzon marinus</name>
    <name type="common">Sea lamprey</name>
    <dbReference type="NCBI Taxonomy" id="7757"/>
    <lineage>
        <taxon>Eukaryota</taxon>
        <taxon>Metazoa</taxon>
        <taxon>Chordata</taxon>
        <taxon>Craniata</taxon>
        <taxon>Vertebrata</taxon>
        <taxon>Cyclostomata</taxon>
        <taxon>Hyperoartia</taxon>
        <taxon>Petromyzontiformes</taxon>
        <taxon>Petromyzontidae</taxon>
        <taxon>Petromyzon</taxon>
    </lineage>
</organism>
<dbReference type="CDD" id="cd22908">
    <property type="entry name" value="HFD_NFYC-like"/>
    <property type="match status" value="1"/>
</dbReference>
<dbReference type="Gene3D" id="1.10.20.10">
    <property type="entry name" value="Histone, subunit A"/>
    <property type="match status" value="1"/>
</dbReference>
<evidence type="ECO:0000256" key="12">
    <source>
        <dbReference type="ARBA" id="ARBA00042663"/>
    </source>
</evidence>
<dbReference type="GO" id="GO:0001228">
    <property type="term" value="F:DNA-binding transcription activator activity, RNA polymerase II-specific"/>
    <property type="evidence" value="ECO:0007669"/>
    <property type="project" value="TreeGrafter"/>
</dbReference>
<evidence type="ECO:0000256" key="13">
    <source>
        <dbReference type="SAM" id="MobiDB-lite"/>
    </source>
</evidence>
<keyword evidence="6" id="KW-0539">Nucleus</keyword>
<evidence type="ECO:0000256" key="1">
    <source>
        <dbReference type="ARBA" id="ARBA00004123"/>
    </source>
</evidence>
<dbReference type="RefSeq" id="XP_032817334.1">
    <property type="nucleotide sequence ID" value="XM_032961443.1"/>
</dbReference>
<comment type="similarity">
    <text evidence="9">Belongs to the NFYC/HAP5 subunit family.</text>
</comment>
<accession>A0AAJ7TG47</accession>
<evidence type="ECO:0000256" key="6">
    <source>
        <dbReference type="ARBA" id="ARBA00023242"/>
    </source>
</evidence>
<evidence type="ECO:0000313" key="16">
    <source>
        <dbReference type="RefSeq" id="XP_032817333.1"/>
    </source>
</evidence>
<evidence type="ECO:0000256" key="7">
    <source>
        <dbReference type="ARBA" id="ARBA00025263"/>
    </source>
</evidence>
<dbReference type="InterPro" id="IPR009072">
    <property type="entry name" value="Histone-fold"/>
</dbReference>
<dbReference type="PANTHER" id="PTHR10252">
    <property type="entry name" value="HISTONE-LIKE TRANSCRIPTION FACTOR CCAAT-RELATED"/>
    <property type="match status" value="1"/>
</dbReference>
<feature type="region of interest" description="Disordered" evidence="13">
    <location>
        <begin position="1"/>
        <end position="21"/>
    </location>
</feature>
<dbReference type="PANTHER" id="PTHR10252:SF8">
    <property type="entry name" value="NUCLEAR TRANSCRIPTION FACTOR Y SUBUNIT GAMMA"/>
    <property type="match status" value="1"/>
</dbReference>
<protein>
    <recommendedName>
        <fullName evidence="10">Nuclear transcription factor Y subunit gamma</fullName>
    </recommendedName>
    <alternativeName>
        <fullName evidence="11">CAAT box DNA-binding protein subunit C</fullName>
    </alternativeName>
    <alternativeName>
        <fullName evidence="12">Nuclear transcription factor Y subunit C</fullName>
    </alternativeName>
</protein>
<evidence type="ECO:0000313" key="17">
    <source>
        <dbReference type="RefSeq" id="XP_032817334.1"/>
    </source>
</evidence>
<reference evidence="16 17" key="1">
    <citation type="submission" date="2025-04" db="UniProtKB">
        <authorList>
            <consortium name="RefSeq"/>
        </authorList>
    </citation>
    <scope>IDENTIFICATION</scope>
    <source>
        <tissue evidence="16 17">Sperm</tissue>
    </source>
</reference>
<keyword evidence="15" id="KW-1185">Reference proteome</keyword>
<evidence type="ECO:0000256" key="3">
    <source>
        <dbReference type="ARBA" id="ARBA00023125"/>
    </source>
</evidence>
<sequence>MSNSSDAAYSPGGGQGGGGGSGTDAHLLLQNFWPRVMEEIRTMNTVSRAKENDFKIQELPLARIKKIMKMDEDVKMISAEAPVLFAKAAQIFISELSLRAWIHTEDNKRRTLQRNDIAMAISKFDQFDFLIDIVPRDELKPAKRQEEVRQAVMAPEQVQYYFTLAQQPTAGQQGAQQGGQQQTPGGQQAIQPNIIIAQQPQGQVVQGGAQLQAIQAVTQAQAATISSTPVTVQVADGQQLQIVSSHQGQVGTGGQVQTGTVGQAGTTTTAATGQTMQVMQQIITNTGEIQHIPVQINTGQLQYIRLAQPMSGGQMVQGQVQAITTSAGQQQLYQIQQVILPSGPEQQVFIQQAGETQQVAVEQVPQ</sequence>
<dbReference type="GO" id="GO:0016602">
    <property type="term" value="C:CCAAT-binding factor complex"/>
    <property type="evidence" value="ECO:0007669"/>
    <property type="project" value="TreeGrafter"/>
</dbReference>
<keyword evidence="5" id="KW-0804">Transcription</keyword>
<comment type="subcellular location">
    <subcellularLocation>
        <location evidence="1">Nucleus</location>
    </subcellularLocation>
</comment>
<dbReference type="InterPro" id="IPR050568">
    <property type="entry name" value="Transcr_DNA_Rep_Reg"/>
</dbReference>
<evidence type="ECO:0000256" key="10">
    <source>
        <dbReference type="ARBA" id="ARBA00040590"/>
    </source>
</evidence>
<dbReference type="CTD" id="4802"/>
<comment type="function">
    <text evidence="7">Component of the sequence-specific heterotrimeric transcription factor (NF-Y) which specifically recognizes a 5'-CCAAT-3' box motif found in the promoters of its target genes. NF-Y can function as both an activator and a repressor, depending on its interacting cofactors.</text>
</comment>
<dbReference type="FunFam" id="1.10.20.10:FF:000006">
    <property type="entry name" value="Nuclear transcription factor Y subunit gamma"/>
    <property type="match status" value="1"/>
</dbReference>
<evidence type="ECO:0000256" key="8">
    <source>
        <dbReference type="ARBA" id="ARBA00025911"/>
    </source>
</evidence>
<dbReference type="InterPro" id="IPR007125">
    <property type="entry name" value="H2A/H2B/H3"/>
</dbReference>
<keyword evidence="4" id="KW-0010">Activator</keyword>
<evidence type="ECO:0000313" key="18">
    <source>
        <dbReference type="RefSeq" id="XP_032817335.1"/>
    </source>
</evidence>
<evidence type="ECO:0000256" key="5">
    <source>
        <dbReference type="ARBA" id="ARBA00023163"/>
    </source>
</evidence>
<dbReference type="Proteomes" id="UP001318040">
    <property type="component" value="Chromosome 27"/>
</dbReference>
<evidence type="ECO:0000256" key="4">
    <source>
        <dbReference type="ARBA" id="ARBA00023159"/>
    </source>
</evidence>
<comment type="subunit">
    <text evidence="8">Heterotrimeric transcription factor composed of three components, NF-YA, NF-YB and NF-YC. NF-YB and NF-YC must interact and dimerize for NF-YA association and DNA binding.</text>
</comment>